<name>A0AAD9H7X4_9PEZI</name>
<feature type="region of interest" description="Disordered" evidence="1">
    <location>
        <begin position="1"/>
        <end position="32"/>
    </location>
</feature>
<gene>
    <name evidence="2" type="ORF">LX32DRAFT_126575</name>
</gene>
<organism evidence="2 3">
    <name type="scientific">Colletotrichum zoysiae</name>
    <dbReference type="NCBI Taxonomy" id="1216348"/>
    <lineage>
        <taxon>Eukaryota</taxon>
        <taxon>Fungi</taxon>
        <taxon>Dikarya</taxon>
        <taxon>Ascomycota</taxon>
        <taxon>Pezizomycotina</taxon>
        <taxon>Sordariomycetes</taxon>
        <taxon>Hypocreomycetidae</taxon>
        <taxon>Glomerellales</taxon>
        <taxon>Glomerellaceae</taxon>
        <taxon>Colletotrichum</taxon>
        <taxon>Colletotrichum graminicola species complex</taxon>
    </lineage>
</organism>
<proteinExistence type="predicted"/>
<dbReference type="AlphaFoldDB" id="A0AAD9H7X4"/>
<reference evidence="2" key="1">
    <citation type="submission" date="2021-06" db="EMBL/GenBank/DDBJ databases">
        <title>Comparative genomics, transcriptomics and evolutionary studies reveal genomic signatures of adaptation to plant cell wall in hemibiotrophic fungi.</title>
        <authorList>
            <consortium name="DOE Joint Genome Institute"/>
            <person name="Baroncelli R."/>
            <person name="Diaz J.F."/>
            <person name="Benocci T."/>
            <person name="Peng M."/>
            <person name="Battaglia E."/>
            <person name="Haridas S."/>
            <person name="Andreopoulos W."/>
            <person name="Labutti K."/>
            <person name="Pangilinan J."/>
            <person name="Floch G.L."/>
            <person name="Makela M.R."/>
            <person name="Henrissat B."/>
            <person name="Grigoriev I.V."/>
            <person name="Crouch J.A."/>
            <person name="De Vries R.P."/>
            <person name="Sukno S.A."/>
            <person name="Thon M.R."/>
        </authorList>
    </citation>
    <scope>NUCLEOTIDE SEQUENCE</scope>
    <source>
        <strain evidence="2">MAFF235873</strain>
    </source>
</reference>
<feature type="region of interest" description="Disordered" evidence="1">
    <location>
        <begin position="54"/>
        <end position="74"/>
    </location>
</feature>
<dbReference type="Proteomes" id="UP001232148">
    <property type="component" value="Unassembled WGS sequence"/>
</dbReference>
<sequence>MSLATADLRERSWATPERIPADSRAITGPVNPTCWLPAGRTTSRMVRLFDSGNPLPDAADISLGPQRERERQRGVSDTFIQLPCPQEPRHLPLLPRHCGLPPARPLSTNPKRH</sequence>
<evidence type="ECO:0000256" key="1">
    <source>
        <dbReference type="SAM" id="MobiDB-lite"/>
    </source>
</evidence>
<evidence type="ECO:0000313" key="3">
    <source>
        <dbReference type="Proteomes" id="UP001232148"/>
    </source>
</evidence>
<keyword evidence="3" id="KW-1185">Reference proteome</keyword>
<accession>A0AAD9H7X4</accession>
<protein>
    <submittedName>
        <fullName evidence="2">Uncharacterized protein</fullName>
    </submittedName>
</protein>
<feature type="region of interest" description="Disordered" evidence="1">
    <location>
        <begin position="93"/>
        <end position="113"/>
    </location>
</feature>
<dbReference type="EMBL" id="MU842985">
    <property type="protein sequence ID" value="KAK2023823.1"/>
    <property type="molecule type" value="Genomic_DNA"/>
</dbReference>
<comment type="caution">
    <text evidence="2">The sequence shown here is derived from an EMBL/GenBank/DDBJ whole genome shotgun (WGS) entry which is preliminary data.</text>
</comment>
<evidence type="ECO:0000313" key="2">
    <source>
        <dbReference type="EMBL" id="KAK2023823.1"/>
    </source>
</evidence>